<evidence type="ECO:0000256" key="11">
    <source>
        <dbReference type="ARBA" id="ARBA00022989"/>
    </source>
</evidence>
<evidence type="ECO:0000256" key="5">
    <source>
        <dbReference type="ARBA" id="ARBA00022553"/>
    </source>
</evidence>
<evidence type="ECO:0000313" key="18">
    <source>
        <dbReference type="Proteomes" id="UP000006073"/>
    </source>
</evidence>
<dbReference type="OrthoDB" id="594725at2"/>
<sequence length="466" mass="52370">MRLSSQYRLTLIFTGVMAVLLFSVNIIMYNLSSGFRKQNFLKSLEDRAAIIAVAHQNENFQEVLLELSRQQVHRITEAEDVVLKLESGSQLDKSKIDFPLSQDFFHQLTRDGTAGEVIKNKSYAGVIFKNKNTGEDFLVLSAAEDITGNAYRKKLRASLAAAFLVAVLTMIITSIIFSKRLFDPVLRLIKSVNSINAFNLGTRLEKGEFSDEIAELKDTFNDMLARIDEAFKTQQKFIGNTTHSLRTPLTVIMGEVEIALAKLDKKHALYEPLETINQEAEKLNHIVNTLLEVARSGTGKQKREWGKVRIDELVKSIYDSVIRMDSNFKLKIGSPSKMLRHHFLLVNGNESLLNLALTNIVLNGIKYSNQKQVKIKYGIKANKIFIRIIDNGIGIPKDDIPNIFLPYYRATNTLSFEGFGIGLPLTMDIINMHGGTISVMSKPNYGSIFTVELPVAVSENTNFETL</sequence>
<dbReference type="Pfam" id="PF02518">
    <property type="entry name" value="HATPase_c"/>
    <property type="match status" value="1"/>
</dbReference>
<dbReference type="InterPro" id="IPR004358">
    <property type="entry name" value="Sig_transdc_His_kin-like_C"/>
</dbReference>
<dbReference type="SUPFAM" id="SSF55874">
    <property type="entry name" value="ATPase domain of HSP90 chaperone/DNA topoisomerase II/histidine kinase"/>
    <property type="match status" value="1"/>
</dbReference>
<evidence type="ECO:0000256" key="8">
    <source>
        <dbReference type="ARBA" id="ARBA00022741"/>
    </source>
</evidence>
<dbReference type="InterPro" id="IPR050398">
    <property type="entry name" value="HssS/ArlS-like"/>
</dbReference>
<dbReference type="STRING" id="1189612.A33Q_4624"/>
<dbReference type="SMART" id="SM00304">
    <property type="entry name" value="HAMP"/>
    <property type="match status" value="1"/>
</dbReference>
<keyword evidence="11 14" id="KW-1133">Transmembrane helix</keyword>
<evidence type="ECO:0000256" key="1">
    <source>
        <dbReference type="ARBA" id="ARBA00000085"/>
    </source>
</evidence>
<dbReference type="PRINTS" id="PR00344">
    <property type="entry name" value="BCTRLSENSOR"/>
</dbReference>
<keyword evidence="12" id="KW-0902">Two-component regulatory system</keyword>
<keyword evidence="4" id="KW-1003">Cell membrane</keyword>
<evidence type="ECO:0000256" key="4">
    <source>
        <dbReference type="ARBA" id="ARBA00022475"/>
    </source>
</evidence>
<keyword evidence="9 17" id="KW-0418">Kinase</keyword>
<dbReference type="InterPro" id="IPR036890">
    <property type="entry name" value="HATPase_C_sf"/>
</dbReference>
<feature type="transmembrane region" description="Helical" evidence="14">
    <location>
        <begin position="12"/>
        <end position="32"/>
    </location>
</feature>
<evidence type="ECO:0000256" key="10">
    <source>
        <dbReference type="ARBA" id="ARBA00022840"/>
    </source>
</evidence>
<keyword evidence="18" id="KW-1185">Reference proteome</keyword>
<keyword evidence="10" id="KW-0067">ATP-binding</keyword>
<dbReference type="EC" id="2.7.13.3" evidence="3"/>
<keyword evidence="5" id="KW-0597">Phosphoprotein</keyword>
<dbReference type="CDD" id="cd00075">
    <property type="entry name" value="HATPase"/>
    <property type="match status" value="1"/>
</dbReference>
<dbReference type="RefSeq" id="WP_009035465.1">
    <property type="nucleotide sequence ID" value="NZ_ALWO02000054.1"/>
</dbReference>
<comment type="catalytic activity">
    <reaction evidence="1">
        <text>ATP + protein L-histidine = ADP + protein N-phospho-L-histidine.</text>
        <dbReference type="EC" id="2.7.13.3"/>
    </reaction>
</comment>
<dbReference type="AlphaFoldDB" id="S2DHN4"/>
<feature type="transmembrane region" description="Helical" evidence="14">
    <location>
        <begin position="159"/>
        <end position="177"/>
    </location>
</feature>
<dbReference type="InterPro" id="IPR036097">
    <property type="entry name" value="HisK_dim/P_sf"/>
</dbReference>
<dbReference type="SMART" id="SM00388">
    <property type="entry name" value="HisKA"/>
    <property type="match status" value="1"/>
</dbReference>
<gene>
    <name evidence="17" type="ORF">A33Q_4624</name>
</gene>
<dbReference type="Gene3D" id="1.10.287.130">
    <property type="match status" value="1"/>
</dbReference>
<dbReference type="CDD" id="cd00082">
    <property type="entry name" value="HisKA"/>
    <property type="match status" value="1"/>
</dbReference>
<dbReference type="PANTHER" id="PTHR45528:SF1">
    <property type="entry name" value="SENSOR HISTIDINE KINASE CPXA"/>
    <property type="match status" value="1"/>
</dbReference>
<dbReference type="PROSITE" id="PS50885">
    <property type="entry name" value="HAMP"/>
    <property type="match status" value="1"/>
</dbReference>
<dbReference type="InterPro" id="IPR003594">
    <property type="entry name" value="HATPase_dom"/>
</dbReference>
<comment type="subcellular location">
    <subcellularLocation>
        <location evidence="2">Cell membrane</location>
        <topology evidence="2">Multi-pass membrane protein</topology>
    </subcellularLocation>
</comment>
<evidence type="ECO:0000259" key="16">
    <source>
        <dbReference type="PROSITE" id="PS50885"/>
    </source>
</evidence>
<dbReference type="Gene3D" id="6.10.340.10">
    <property type="match status" value="1"/>
</dbReference>
<dbReference type="PANTHER" id="PTHR45528">
    <property type="entry name" value="SENSOR HISTIDINE KINASE CPXA"/>
    <property type="match status" value="1"/>
</dbReference>
<dbReference type="SUPFAM" id="SSF158472">
    <property type="entry name" value="HAMP domain-like"/>
    <property type="match status" value="1"/>
</dbReference>
<dbReference type="InterPro" id="IPR003660">
    <property type="entry name" value="HAMP_dom"/>
</dbReference>
<name>S2DHN4_INDAL</name>
<dbReference type="eggNOG" id="COG2205">
    <property type="taxonomic scope" value="Bacteria"/>
</dbReference>
<proteinExistence type="predicted"/>
<reference evidence="17 18" key="1">
    <citation type="journal article" date="2013" name="Genome Announc.">
        <title>Draft Genome Sequence of Indibacter alkaliphilus Strain LW1T, Isolated from Lonar Lake, a Haloalkaline Lake in the Buldana District of Maharashtra, India.</title>
        <authorList>
            <person name="Singh A."/>
            <person name="Kumar Jangir P."/>
            <person name="Sharma R."/>
            <person name="Singh A."/>
            <person name="Kumar Pinnaka A."/>
            <person name="Shivaji S."/>
        </authorList>
    </citation>
    <scope>NUCLEOTIDE SEQUENCE [LARGE SCALE GENOMIC DNA]</scope>
    <source>
        <strain evidence="18">CCUG 57479 / KCTC 22604 / LW1</strain>
    </source>
</reference>
<dbReference type="Proteomes" id="UP000006073">
    <property type="component" value="Unassembled WGS sequence"/>
</dbReference>
<dbReference type="PROSITE" id="PS50109">
    <property type="entry name" value="HIS_KIN"/>
    <property type="match status" value="1"/>
</dbReference>
<dbReference type="Pfam" id="PF00672">
    <property type="entry name" value="HAMP"/>
    <property type="match status" value="1"/>
</dbReference>
<keyword evidence="6 17" id="KW-0808">Transferase</keyword>
<evidence type="ECO:0000256" key="6">
    <source>
        <dbReference type="ARBA" id="ARBA00022679"/>
    </source>
</evidence>
<feature type="domain" description="Histidine kinase" evidence="15">
    <location>
        <begin position="240"/>
        <end position="457"/>
    </location>
</feature>
<evidence type="ECO:0000256" key="12">
    <source>
        <dbReference type="ARBA" id="ARBA00023012"/>
    </source>
</evidence>
<dbReference type="GO" id="GO:0005886">
    <property type="term" value="C:plasma membrane"/>
    <property type="evidence" value="ECO:0007669"/>
    <property type="project" value="UniProtKB-SubCell"/>
</dbReference>
<dbReference type="InterPro" id="IPR005467">
    <property type="entry name" value="His_kinase_dom"/>
</dbReference>
<feature type="domain" description="HAMP" evidence="16">
    <location>
        <begin position="179"/>
        <end position="232"/>
    </location>
</feature>
<keyword evidence="7 14" id="KW-0812">Transmembrane</keyword>
<keyword evidence="8" id="KW-0547">Nucleotide-binding</keyword>
<evidence type="ECO:0000256" key="13">
    <source>
        <dbReference type="ARBA" id="ARBA00023136"/>
    </source>
</evidence>
<accession>S2DHN4</accession>
<organism evidence="17 18">
    <name type="scientific">Indibacter alkaliphilus (strain CCUG 57479 / KCTC 22604 / LW1)</name>
    <dbReference type="NCBI Taxonomy" id="1189612"/>
    <lineage>
        <taxon>Bacteria</taxon>
        <taxon>Pseudomonadati</taxon>
        <taxon>Bacteroidota</taxon>
        <taxon>Cytophagia</taxon>
        <taxon>Cytophagales</taxon>
        <taxon>Cyclobacteriaceae</taxon>
    </lineage>
</organism>
<comment type="caution">
    <text evidence="17">The sequence shown here is derived from an EMBL/GenBank/DDBJ whole genome shotgun (WGS) entry which is preliminary data.</text>
</comment>
<dbReference type="EMBL" id="ALWO02000054">
    <property type="protein sequence ID" value="EOZ91556.1"/>
    <property type="molecule type" value="Genomic_DNA"/>
</dbReference>
<evidence type="ECO:0000256" key="7">
    <source>
        <dbReference type="ARBA" id="ARBA00022692"/>
    </source>
</evidence>
<keyword evidence="13 14" id="KW-0472">Membrane</keyword>
<evidence type="ECO:0000256" key="3">
    <source>
        <dbReference type="ARBA" id="ARBA00012438"/>
    </source>
</evidence>
<dbReference type="SMART" id="SM00387">
    <property type="entry name" value="HATPase_c"/>
    <property type="match status" value="1"/>
</dbReference>
<evidence type="ECO:0000256" key="9">
    <source>
        <dbReference type="ARBA" id="ARBA00022777"/>
    </source>
</evidence>
<dbReference type="Pfam" id="PF00512">
    <property type="entry name" value="HisKA"/>
    <property type="match status" value="1"/>
</dbReference>
<evidence type="ECO:0000313" key="17">
    <source>
        <dbReference type="EMBL" id="EOZ91556.1"/>
    </source>
</evidence>
<dbReference type="InterPro" id="IPR003661">
    <property type="entry name" value="HisK_dim/P_dom"/>
</dbReference>
<evidence type="ECO:0000259" key="15">
    <source>
        <dbReference type="PROSITE" id="PS50109"/>
    </source>
</evidence>
<dbReference type="Gene3D" id="3.30.565.10">
    <property type="entry name" value="Histidine kinase-like ATPase, C-terminal domain"/>
    <property type="match status" value="1"/>
</dbReference>
<dbReference type="SUPFAM" id="SSF47384">
    <property type="entry name" value="Homodimeric domain of signal transducing histidine kinase"/>
    <property type="match status" value="1"/>
</dbReference>
<evidence type="ECO:0000256" key="14">
    <source>
        <dbReference type="SAM" id="Phobius"/>
    </source>
</evidence>
<dbReference type="CDD" id="cd06225">
    <property type="entry name" value="HAMP"/>
    <property type="match status" value="1"/>
</dbReference>
<dbReference type="GO" id="GO:0000155">
    <property type="term" value="F:phosphorelay sensor kinase activity"/>
    <property type="evidence" value="ECO:0007669"/>
    <property type="project" value="InterPro"/>
</dbReference>
<evidence type="ECO:0000256" key="2">
    <source>
        <dbReference type="ARBA" id="ARBA00004651"/>
    </source>
</evidence>
<protein>
    <recommendedName>
        <fullName evidence="3">histidine kinase</fullName>
        <ecNumber evidence="3">2.7.13.3</ecNumber>
    </recommendedName>
</protein>
<dbReference type="GO" id="GO:0005524">
    <property type="term" value="F:ATP binding"/>
    <property type="evidence" value="ECO:0007669"/>
    <property type="project" value="UniProtKB-KW"/>
</dbReference>